<sequence length="60" mass="6311">MQWPNSVSGAVRCQSPASNSSSASASMLSAAGWLRRSARCGYCTTNVSTSLATNDFANHR</sequence>
<evidence type="ECO:0000256" key="1">
    <source>
        <dbReference type="SAM" id="MobiDB-lite"/>
    </source>
</evidence>
<evidence type="ECO:0000313" key="2">
    <source>
        <dbReference type="EMBL" id="CPA65947.1"/>
    </source>
</evidence>
<reference evidence="3" key="1">
    <citation type="submission" date="2015-03" db="EMBL/GenBank/DDBJ databases">
        <authorList>
            <consortium name="Pathogen Informatics"/>
        </authorList>
    </citation>
    <scope>NUCLEOTIDE SEQUENCE [LARGE SCALE GENOMIC DNA]</scope>
    <source>
        <strain evidence="3">N09902308</strain>
    </source>
</reference>
<proteinExistence type="predicted"/>
<dbReference type="AlphaFoldDB" id="A0A916P9Q8"/>
<gene>
    <name evidence="2" type="ORF">ERS007739_04748</name>
</gene>
<protein>
    <submittedName>
        <fullName evidence="2">Uncharacterized protein</fullName>
    </submittedName>
</protein>
<name>A0A916P9Q8_MYCTX</name>
<comment type="caution">
    <text evidence="2">The sequence shown here is derived from an EMBL/GenBank/DDBJ whole genome shotgun (WGS) entry which is preliminary data.</text>
</comment>
<evidence type="ECO:0000313" key="3">
    <source>
        <dbReference type="Proteomes" id="UP000039021"/>
    </source>
</evidence>
<dbReference type="EMBL" id="CSBK01003169">
    <property type="protein sequence ID" value="CPA65947.1"/>
    <property type="molecule type" value="Genomic_DNA"/>
</dbReference>
<organism evidence="2 3">
    <name type="scientific">Mycobacterium tuberculosis</name>
    <dbReference type="NCBI Taxonomy" id="1773"/>
    <lineage>
        <taxon>Bacteria</taxon>
        <taxon>Bacillati</taxon>
        <taxon>Actinomycetota</taxon>
        <taxon>Actinomycetes</taxon>
        <taxon>Mycobacteriales</taxon>
        <taxon>Mycobacteriaceae</taxon>
        <taxon>Mycobacterium</taxon>
        <taxon>Mycobacterium tuberculosis complex</taxon>
    </lineage>
</organism>
<feature type="region of interest" description="Disordered" evidence="1">
    <location>
        <begin position="1"/>
        <end position="23"/>
    </location>
</feature>
<accession>A0A916P9Q8</accession>
<dbReference type="Proteomes" id="UP000039021">
    <property type="component" value="Unassembled WGS sequence"/>
</dbReference>